<evidence type="ECO:0000313" key="1">
    <source>
        <dbReference type="EMBL" id="KAL3519038.1"/>
    </source>
</evidence>
<name>A0ABD2ZJ45_9GENT</name>
<organism evidence="1 2">
    <name type="scientific">Cinchona calisaya</name>
    <dbReference type="NCBI Taxonomy" id="153742"/>
    <lineage>
        <taxon>Eukaryota</taxon>
        <taxon>Viridiplantae</taxon>
        <taxon>Streptophyta</taxon>
        <taxon>Embryophyta</taxon>
        <taxon>Tracheophyta</taxon>
        <taxon>Spermatophyta</taxon>
        <taxon>Magnoliopsida</taxon>
        <taxon>eudicotyledons</taxon>
        <taxon>Gunneridae</taxon>
        <taxon>Pentapetalae</taxon>
        <taxon>asterids</taxon>
        <taxon>lamiids</taxon>
        <taxon>Gentianales</taxon>
        <taxon>Rubiaceae</taxon>
        <taxon>Cinchonoideae</taxon>
        <taxon>Cinchoneae</taxon>
        <taxon>Cinchona</taxon>
    </lineage>
</organism>
<dbReference type="Proteomes" id="UP001630127">
    <property type="component" value="Unassembled WGS sequence"/>
</dbReference>
<protein>
    <submittedName>
        <fullName evidence="1">Uncharacterized protein</fullName>
    </submittedName>
</protein>
<sequence length="107" mass="11807">MIEKLSWQVDLTSVESTVRRFLHNPISTAKGKDWFVVKGCSVVIGGLSIRPNDEGMHTLVMGFVFEAGQLYWQSLLRIEASSLGPHPSTSALLGSLLLVKSPPRRKT</sequence>
<evidence type="ECO:0000313" key="2">
    <source>
        <dbReference type="Proteomes" id="UP001630127"/>
    </source>
</evidence>
<keyword evidence="2" id="KW-1185">Reference proteome</keyword>
<dbReference type="AlphaFoldDB" id="A0ABD2ZJ45"/>
<gene>
    <name evidence="1" type="ORF">ACH5RR_021627</name>
</gene>
<accession>A0ABD2ZJ45</accession>
<comment type="caution">
    <text evidence="1">The sequence shown here is derived from an EMBL/GenBank/DDBJ whole genome shotgun (WGS) entry which is preliminary data.</text>
</comment>
<dbReference type="EMBL" id="JBJUIK010000009">
    <property type="protein sequence ID" value="KAL3519038.1"/>
    <property type="molecule type" value="Genomic_DNA"/>
</dbReference>
<proteinExistence type="predicted"/>
<reference evidence="1 2" key="1">
    <citation type="submission" date="2024-11" db="EMBL/GenBank/DDBJ databases">
        <title>A near-complete genome assembly of Cinchona calisaya.</title>
        <authorList>
            <person name="Lian D.C."/>
            <person name="Zhao X.W."/>
            <person name="Wei L."/>
        </authorList>
    </citation>
    <scope>NUCLEOTIDE SEQUENCE [LARGE SCALE GENOMIC DNA]</scope>
    <source>
        <tissue evidence="1">Nenye</tissue>
    </source>
</reference>